<name>A0A917YE89_9ACTN</name>
<reference evidence="2 3" key="1">
    <citation type="journal article" date="2014" name="Int. J. Syst. Evol. Microbiol.">
        <title>Complete genome sequence of Corynebacterium casei LMG S-19264T (=DSM 44701T), isolated from a smear-ripened cheese.</title>
        <authorList>
            <consortium name="US DOE Joint Genome Institute (JGI-PGF)"/>
            <person name="Walter F."/>
            <person name="Albersmeier A."/>
            <person name="Kalinowski J."/>
            <person name="Ruckert C."/>
        </authorList>
    </citation>
    <scope>NUCLEOTIDE SEQUENCE [LARGE SCALE GENOMIC DNA]</scope>
    <source>
        <strain evidence="2 3">CGMCC 4.7111</strain>
    </source>
</reference>
<gene>
    <name evidence="2" type="ORF">GCM10011579_079740</name>
</gene>
<accession>A0A917YE89</accession>
<proteinExistence type="predicted"/>
<dbReference type="AlphaFoldDB" id="A0A917YE89"/>
<feature type="region of interest" description="Disordered" evidence="1">
    <location>
        <begin position="480"/>
        <end position="577"/>
    </location>
</feature>
<dbReference type="Proteomes" id="UP000600365">
    <property type="component" value="Unassembled WGS sequence"/>
</dbReference>
<organism evidence="2 3">
    <name type="scientific">Streptomyces albiflavescens</name>
    <dbReference type="NCBI Taxonomy" id="1623582"/>
    <lineage>
        <taxon>Bacteria</taxon>
        <taxon>Bacillati</taxon>
        <taxon>Actinomycetota</taxon>
        <taxon>Actinomycetes</taxon>
        <taxon>Kitasatosporales</taxon>
        <taxon>Streptomycetaceae</taxon>
        <taxon>Streptomyces</taxon>
    </lineage>
</organism>
<comment type="caution">
    <text evidence="2">The sequence shown here is derived from an EMBL/GenBank/DDBJ whole genome shotgun (WGS) entry which is preliminary data.</text>
</comment>
<protein>
    <submittedName>
        <fullName evidence="2">Transposase</fullName>
    </submittedName>
</protein>
<evidence type="ECO:0000313" key="2">
    <source>
        <dbReference type="EMBL" id="GGN87214.1"/>
    </source>
</evidence>
<evidence type="ECO:0000313" key="3">
    <source>
        <dbReference type="Proteomes" id="UP000600365"/>
    </source>
</evidence>
<evidence type="ECO:0000256" key="1">
    <source>
        <dbReference type="SAM" id="MobiDB-lite"/>
    </source>
</evidence>
<sequence>MGDLSGGWSLGAVTGFSDRDGGDGVSGLREMAAPFVVPGPSGVAVRDRLRHLTAGDEEVLRLVGDQLGTLAARDLRARCAAGLEHDTEQWAERKRALTRESSSRWAGSVTKASHDQWALARRGQLAHIQSLEAGVRTIAHRLSLPVGERGSKRAPGGYRTRQEWFAKARRLHVLEDRLKVARADREVGVVHVVRGGKRLLNTRHNLKAAQLTEPLWRRRWQAERRFLQADGESGKRFGNETIRVTPGGEVSIKLPAPLAHLANAPHGRYVLAATVVFAYRGEQWRDRVTANRAVAYRIHEDTVRGRWYLTASWTIPPVKTVPLAAARTRGLIGVDTNADHLAAWRLDEHGNPVGEPLRFGYDLTGTAGHRDAQVRHALIRLLHWAERHGLAIAVEDLDFTTEKTREKHGRRKRFRKLISGMPVSKLRARLVSMAAELGITIVAVDPAYTSRWGAQHWQKPLTSTNRKPTRHDAAAAAIGRRALGHPIRMGAPPRPLRHWGRTAPPPHDQSDRAGHRTVQAGSGTPGREGNRPRIPGPRTRSVGAGRGANAVDQNAQHRPGRPTEHESWQQDPLPLSH</sequence>
<dbReference type="EMBL" id="BMMM01000019">
    <property type="protein sequence ID" value="GGN87214.1"/>
    <property type="molecule type" value="Genomic_DNA"/>
</dbReference>
<keyword evidence="3" id="KW-1185">Reference proteome</keyword>